<dbReference type="Gene3D" id="2.170.150.80">
    <property type="entry name" value="NAC domain"/>
    <property type="match status" value="1"/>
</dbReference>
<evidence type="ECO:0000256" key="3">
    <source>
        <dbReference type="ARBA" id="ARBA00023163"/>
    </source>
</evidence>
<evidence type="ECO:0000313" key="7">
    <source>
        <dbReference type="EMBL" id="KAK1353142.1"/>
    </source>
</evidence>
<dbReference type="InterPro" id="IPR036093">
    <property type="entry name" value="NAC_dom_sf"/>
</dbReference>
<reference evidence="7" key="1">
    <citation type="submission" date="2023-02" db="EMBL/GenBank/DDBJ databases">
        <title>Genome of toxic invasive species Heracleum sosnowskyi carries increased number of genes despite the absence of recent whole-genome duplications.</title>
        <authorList>
            <person name="Schelkunov M."/>
            <person name="Shtratnikova V."/>
            <person name="Makarenko M."/>
            <person name="Klepikova A."/>
            <person name="Omelchenko D."/>
            <person name="Novikova G."/>
            <person name="Obukhova E."/>
            <person name="Bogdanov V."/>
            <person name="Penin A."/>
            <person name="Logacheva M."/>
        </authorList>
    </citation>
    <scope>NUCLEOTIDE SEQUENCE</scope>
    <source>
        <strain evidence="7">Hsosn_3</strain>
        <tissue evidence="7">Leaf</tissue>
    </source>
</reference>
<comment type="caution">
    <text evidence="7">The sequence shown here is derived from an EMBL/GenBank/DDBJ whole genome shotgun (WGS) entry which is preliminary data.</text>
</comment>
<reference evidence="7" key="2">
    <citation type="submission" date="2023-05" db="EMBL/GenBank/DDBJ databases">
        <authorList>
            <person name="Schelkunov M.I."/>
        </authorList>
    </citation>
    <scope>NUCLEOTIDE SEQUENCE</scope>
    <source>
        <strain evidence="7">Hsosn_3</strain>
        <tissue evidence="7">Leaf</tissue>
    </source>
</reference>
<gene>
    <name evidence="7" type="ORF">POM88_052980</name>
</gene>
<dbReference type="GO" id="GO:0003677">
    <property type="term" value="F:DNA binding"/>
    <property type="evidence" value="ECO:0007669"/>
    <property type="project" value="UniProtKB-KW"/>
</dbReference>
<dbReference type="AlphaFoldDB" id="A0AAD8GRN1"/>
<dbReference type="Proteomes" id="UP001237642">
    <property type="component" value="Unassembled WGS sequence"/>
</dbReference>
<dbReference type="EMBL" id="JAUIZM010000014">
    <property type="protein sequence ID" value="KAK1353142.1"/>
    <property type="molecule type" value="Genomic_DNA"/>
</dbReference>
<dbReference type="InterPro" id="IPR003441">
    <property type="entry name" value="NAC-dom"/>
</dbReference>
<evidence type="ECO:0000259" key="6">
    <source>
        <dbReference type="PROSITE" id="PS51005"/>
    </source>
</evidence>
<evidence type="ECO:0000313" key="8">
    <source>
        <dbReference type="Proteomes" id="UP001237642"/>
    </source>
</evidence>
<keyword evidence="8" id="KW-1185">Reference proteome</keyword>
<evidence type="ECO:0000256" key="5">
    <source>
        <dbReference type="SAM" id="Coils"/>
    </source>
</evidence>
<keyword evidence="2" id="KW-0238">DNA-binding</keyword>
<keyword evidence="4" id="KW-0539">Nucleus</keyword>
<dbReference type="GO" id="GO:0006355">
    <property type="term" value="P:regulation of DNA-templated transcription"/>
    <property type="evidence" value="ECO:0007669"/>
    <property type="project" value="InterPro"/>
</dbReference>
<protein>
    <recommendedName>
        <fullName evidence="6">NAC domain-containing protein</fullName>
    </recommendedName>
</protein>
<dbReference type="SUPFAM" id="SSF101941">
    <property type="entry name" value="NAC domain"/>
    <property type="match status" value="1"/>
</dbReference>
<name>A0AAD8GRN1_9APIA</name>
<keyword evidence="3" id="KW-0804">Transcription</keyword>
<keyword evidence="5" id="KW-0175">Coiled coil</keyword>
<keyword evidence="1" id="KW-0805">Transcription regulation</keyword>
<evidence type="ECO:0000256" key="1">
    <source>
        <dbReference type="ARBA" id="ARBA00023015"/>
    </source>
</evidence>
<accession>A0AAD8GRN1</accession>
<sequence length="162" mass="18272">MSGKDILIEQKGVRVGTSKLLKFYTGRAPAIPKNNTYWVMHEYTLDESLVESVEDANAYVLCNIIYMGDSDDIVASDEDVKTVTVSATEKQIEELSKTLEESHKNAKQDALLENRSLEAKVAELSKPELEKNTKEFVEATNQVYTYRQALTYLHRASFASDI</sequence>
<feature type="coiled-coil region" evidence="5">
    <location>
        <begin position="85"/>
        <end position="120"/>
    </location>
</feature>
<evidence type="ECO:0000256" key="4">
    <source>
        <dbReference type="ARBA" id="ARBA00023242"/>
    </source>
</evidence>
<evidence type="ECO:0000256" key="2">
    <source>
        <dbReference type="ARBA" id="ARBA00023125"/>
    </source>
</evidence>
<organism evidence="7 8">
    <name type="scientific">Heracleum sosnowskyi</name>
    <dbReference type="NCBI Taxonomy" id="360622"/>
    <lineage>
        <taxon>Eukaryota</taxon>
        <taxon>Viridiplantae</taxon>
        <taxon>Streptophyta</taxon>
        <taxon>Embryophyta</taxon>
        <taxon>Tracheophyta</taxon>
        <taxon>Spermatophyta</taxon>
        <taxon>Magnoliopsida</taxon>
        <taxon>eudicotyledons</taxon>
        <taxon>Gunneridae</taxon>
        <taxon>Pentapetalae</taxon>
        <taxon>asterids</taxon>
        <taxon>campanulids</taxon>
        <taxon>Apiales</taxon>
        <taxon>Apiaceae</taxon>
        <taxon>Apioideae</taxon>
        <taxon>apioid superclade</taxon>
        <taxon>Tordylieae</taxon>
        <taxon>Tordyliinae</taxon>
        <taxon>Heracleum</taxon>
    </lineage>
</organism>
<dbReference type="PROSITE" id="PS51005">
    <property type="entry name" value="NAC"/>
    <property type="match status" value="1"/>
</dbReference>
<feature type="domain" description="NAC" evidence="6">
    <location>
        <begin position="1"/>
        <end position="67"/>
    </location>
</feature>
<proteinExistence type="predicted"/>